<keyword evidence="3" id="KW-1185">Reference proteome</keyword>
<accession>A0A835H9A7</accession>
<dbReference type="AlphaFoldDB" id="A0A835H9A7"/>
<feature type="compositionally biased region" description="Acidic residues" evidence="1">
    <location>
        <begin position="28"/>
        <end position="43"/>
    </location>
</feature>
<dbReference type="EMBL" id="JADFTS010000008">
    <property type="protein sequence ID" value="KAF9595086.1"/>
    <property type="molecule type" value="Genomic_DNA"/>
</dbReference>
<protein>
    <submittedName>
        <fullName evidence="2">Uncharacterized protein</fullName>
    </submittedName>
</protein>
<feature type="region of interest" description="Disordered" evidence="1">
    <location>
        <begin position="1"/>
        <end position="43"/>
    </location>
</feature>
<sequence>KIFPKKKSEFLNNPPKTSFPTNKRQSFDDDDDVSGVEEDDIEGDIDRRYEDEKRLNQDVNWVNYGTLPEYKLRADLTNFSGSTRLPEDKQAKMVAYKLKGVAQLIGLV</sequence>
<evidence type="ECO:0000313" key="3">
    <source>
        <dbReference type="Proteomes" id="UP000631114"/>
    </source>
</evidence>
<feature type="non-terminal residue" evidence="2">
    <location>
        <position position="108"/>
    </location>
</feature>
<name>A0A835H9A7_9MAGN</name>
<reference evidence="2 3" key="1">
    <citation type="submission" date="2020-10" db="EMBL/GenBank/DDBJ databases">
        <title>The Coptis chinensis genome and diversification of protoberbering-type alkaloids.</title>
        <authorList>
            <person name="Wang B."/>
            <person name="Shu S."/>
            <person name="Song C."/>
            <person name="Liu Y."/>
        </authorList>
    </citation>
    <scope>NUCLEOTIDE SEQUENCE [LARGE SCALE GENOMIC DNA]</scope>
    <source>
        <strain evidence="2">HL-2020</strain>
        <tissue evidence="2">Leaf</tissue>
    </source>
</reference>
<gene>
    <name evidence="2" type="ORF">IFM89_036975</name>
</gene>
<organism evidence="2 3">
    <name type="scientific">Coptis chinensis</name>
    <dbReference type="NCBI Taxonomy" id="261450"/>
    <lineage>
        <taxon>Eukaryota</taxon>
        <taxon>Viridiplantae</taxon>
        <taxon>Streptophyta</taxon>
        <taxon>Embryophyta</taxon>
        <taxon>Tracheophyta</taxon>
        <taxon>Spermatophyta</taxon>
        <taxon>Magnoliopsida</taxon>
        <taxon>Ranunculales</taxon>
        <taxon>Ranunculaceae</taxon>
        <taxon>Coptidoideae</taxon>
        <taxon>Coptis</taxon>
    </lineage>
</organism>
<comment type="caution">
    <text evidence="2">The sequence shown here is derived from an EMBL/GenBank/DDBJ whole genome shotgun (WGS) entry which is preliminary data.</text>
</comment>
<feature type="compositionally biased region" description="Polar residues" evidence="1">
    <location>
        <begin position="10"/>
        <end position="24"/>
    </location>
</feature>
<evidence type="ECO:0000256" key="1">
    <source>
        <dbReference type="SAM" id="MobiDB-lite"/>
    </source>
</evidence>
<evidence type="ECO:0000313" key="2">
    <source>
        <dbReference type="EMBL" id="KAF9595086.1"/>
    </source>
</evidence>
<dbReference type="Proteomes" id="UP000631114">
    <property type="component" value="Unassembled WGS sequence"/>
</dbReference>
<proteinExistence type="predicted"/>